<reference evidence="1 2" key="1">
    <citation type="submission" date="2022-06" db="EMBL/GenBank/DDBJ databases">
        <title>Paraconexibacter antarcticus.</title>
        <authorList>
            <person name="Kim C.S."/>
        </authorList>
    </citation>
    <scope>NUCLEOTIDE SEQUENCE [LARGE SCALE GENOMIC DNA]</scope>
    <source>
        <strain evidence="1 2">02-257</strain>
    </source>
</reference>
<organism evidence="1 2">
    <name type="scientific">Paraconexibacter antarcticus</name>
    <dbReference type="NCBI Taxonomy" id="2949664"/>
    <lineage>
        <taxon>Bacteria</taxon>
        <taxon>Bacillati</taxon>
        <taxon>Actinomycetota</taxon>
        <taxon>Thermoleophilia</taxon>
        <taxon>Solirubrobacterales</taxon>
        <taxon>Paraconexibacteraceae</taxon>
        <taxon>Paraconexibacter</taxon>
    </lineage>
</organism>
<proteinExistence type="predicted"/>
<evidence type="ECO:0000313" key="1">
    <source>
        <dbReference type="EMBL" id="UTI66719.1"/>
    </source>
</evidence>
<evidence type="ECO:0000313" key="2">
    <source>
        <dbReference type="Proteomes" id="UP001056035"/>
    </source>
</evidence>
<gene>
    <name evidence="1" type="ORF">NBH00_11030</name>
</gene>
<dbReference type="Proteomes" id="UP001056035">
    <property type="component" value="Chromosome"/>
</dbReference>
<accession>A0ABY5E0J3</accession>
<dbReference type="RefSeq" id="WP_254573385.1">
    <property type="nucleotide sequence ID" value="NZ_CP098502.1"/>
</dbReference>
<protein>
    <submittedName>
        <fullName evidence="1">Uncharacterized protein</fullName>
    </submittedName>
</protein>
<dbReference type="EMBL" id="CP098502">
    <property type="protein sequence ID" value="UTI66719.1"/>
    <property type="molecule type" value="Genomic_DNA"/>
</dbReference>
<name>A0ABY5E0J3_9ACTN</name>
<sequence length="47" mass="5108">MKGIAFWGIDAEAQVRRLISRTCGFGLRAWISLVSRIAMSPPVGSAM</sequence>
<keyword evidence="2" id="KW-1185">Reference proteome</keyword>